<keyword evidence="6" id="KW-1185">Reference proteome</keyword>
<accession>A0AA47N9K5</accession>
<dbReference type="PROSITE" id="PS51421">
    <property type="entry name" value="RAS"/>
    <property type="match status" value="1"/>
</dbReference>
<reference evidence="5" key="1">
    <citation type="journal article" date="2023" name="Front. Mar. Sci.">
        <title>A new Merluccius polli reference genome to investigate the effects of global change in West African waters.</title>
        <authorList>
            <person name="Mateo J.L."/>
            <person name="Blanco-Fernandez C."/>
            <person name="Garcia-Vazquez E."/>
            <person name="Machado-Schiaffino G."/>
        </authorList>
    </citation>
    <scope>NUCLEOTIDE SEQUENCE</scope>
    <source>
        <strain evidence="5">C29</strain>
        <tissue evidence="5">Fin</tissue>
    </source>
</reference>
<dbReference type="PROSITE" id="PS51419">
    <property type="entry name" value="RAB"/>
    <property type="match status" value="1"/>
</dbReference>
<dbReference type="SMART" id="SM00173">
    <property type="entry name" value="RAS"/>
    <property type="match status" value="1"/>
</dbReference>
<dbReference type="SMART" id="SM00175">
    <property type="entry name" value="RAB"/>
    <property type="match status" value="1"/>
</dbReference>
<dbReference type="EMBL" id="JAOPHQ010000313">
    <property type="protein sequence ID" value="KAK0154978.1"/>
    <property type="molecule type" value="Genomic_DNA"/>
</dbReference>
<feature type="compositionally biased region" description="Polar residues" evidence="4">
    <location>
        <begin position="760"/>
        <end position="771"/>
    </location>
</feature>
<feature type="compositionally biased region" description="Basic and acidic residues" evidence="4">
    <location>
        <begin position="1065"/>
        <end position="1078"/>
    </location>
</feature>
<dbReference type="InterPro" id="IPR027417">
    <property type="entry name" value="P-loop_NTPase"/>
</dbReference>
<feature type="compositionally biased region" description="Basic and acidic residues" evidence="4">
    <location>
        <begin position="740"/>
        <end position="759"/>
    </location>
</feature>
<feature type="region of interest" description="Disordered" evidence="4">
    <location>
        <begin position="303"/>
        <end position="325"/>
    </location>
</feature>
<dbReference type="PRINTS" id="PR00449">
    <property type="entry name" value="RASTRNSFRMNG"/>
</dbReference>
<feature type="compositionally biased region" description="Polar residues" evidence="4">
    <location>
        <begin position="912"/>
        <end position="930"/>
    </location>
</feature>
<dbReference type="InterPro" id="IPR001806">
    <property type="entry name" value="Small_GTPase"/>
</dbReference>
<feature type="compositionally biased region" description="Polar residues" evidence="4">
    <location>
        <begin position="45"/>
        <end position="58"/>
    </location>
</feature>
<feature type="compositionally biased region" description="Basic residues" evidence="4">
    <location>
        <begin position="1097"/>
        <end position="1110"/>
    </location>
</feature>
<feature type="region of interest" description="Disordered" evidence="4">
    <location>
        <begin position="172"/>
        <end position="192"/>
    </location>
</feature>
<dbReference type="GO" id="GO:0005525">
    <property type="term" value="F:GTP binding"/>
    <property type="evidence" value="ECO:0007669"/>
    <property type="project" value="UniProtKB-KW"/>
</dbReference>
<feature type="compositionally biased region" description="Basic and acidic residues" evidence="4">
    <location>
        <begin position="117"/>
        <end position="126"/>
    </location>
</feature>
<protein>
    <submittedName>
        <fullName evidence="5">Ras-related protein Rab-44</fullName>
    </submittedName>
</protein>
<evidence type="ECO:0000313" key="6">
    <source>
        <dbReference type="Proteomes" id="UP001174136"/>
    </source>
</evidence>
<dbReference type="NCBIfam" id="TIGR00231">
    <property type="entry name" value="small_GTP"/>
    <property type="match status" value="1"/>
</dbReference>
<feature type="region of interest" description="Disordered" evidence="4">
    <location>
        <begin position="862"/>
        <end position="988"/>
    </location>
</feature>
<feature type="compositionally biased region" description="Basic and acidic residues" evidence="4">
    <location>
        <begin position="1111"/>
        <end position="1124"/>
    </location>
</feature>
<name>A0AA47N9K5_MERPO</name>
<feature type="region of interest" description="Disordered" evidence="4">
    <location>
        <begin position="1"/>
        <end position="85"/>
    </location>
</feature>
<organism evidence="5 6">
    <name type="scientific">Merluccius polli</name>
    <name type="common">Benguela hake</name>
    <name type="synonym">Merluccius cadenati</name>
    <dbReference type="NCBI Taxonomy" id="89951"/>
    <lineage>
        <taxon>Eukaryota</taxon>
        <taxon>Metazoa</taxon>
        <taxon>Chordata</taxon>
        <taxon>Craniata</taxon>
        <taxon>Vertebrata</taxon>
        <taxon>Euteleostomi</taxon>
        <taxon>Actinopterygii</taxon>
        <taxon>Neopterygii</taxon>
        <taxon>Teleostei</taxon>
        <taxon>Neoteleostei</taxon>
        <taxon>Acanthomorphata</taxon>
        <taxon>Zeiogadaria</taxon>
        <taxon>Gadariae</taxon>
        <taxon>Gadiformes</taxon>
        <taxon>Gadoidei</taxon>
        <taxon>Merlucciidae</taxon>
        <taxon>Merluccius</taxon>
    </lineage>
</organism>
<feature type="region of interest" description="Disordered" evidence="4">
    <location>
        <begin position="1008"/>
        <end position="1135"/>
    </location>
</feature>
<evidence type="ECO:0000256" key="4">
    <source>
        <dbReference type="SAM" id="MobiDB-lite"/>
    </source>
</evidence>
<dbReference type="GO" id="GO:0003924">
    <property type="term" value="F:GTPase activity"/>
    <property type="evidence" value="ECO:0007669"/>
    <property type="project" value="InterPro"/>
</dbReference>
<feature type="compositionally biased region" description="Polar residues" evidence="4">
    <location>
        <begin position="177"/>
        <end position="191"/>
    </location>
</feature>
<dbReference type="SMART" id="SM00174">
    <property type="entry name" value="RHO"/>
    <property type="match status" value="1"/>
</dbReference>
<comment type="caution">
    <text evidence="5">The sequence shown here is derived from an EMBL/GenBank/DDBJ whole genome shotgun (WGS) entry which is preliminary data.</text>
</comment>
<feature type="compositionally biased region" description="Basic and acidic residues" evidence="4">
    <location>
        <begin position="1012"/>
        <end position="1039"/>
    </location>
</feature>
<dbReference type="FunFam" id="3.40.50.300:FF:001129">
    <property type="entry name" value="ras-related protein Rab-44 isoform X2"/>
    <property type="match status" value="1"/>
</dbReference>
<feature type="region of interest" description="Disordered" evidence="4">
    <location>
        <begin position="107"/>
        <end position="130"/>
    </location>
</feature>
<sequence length="1340" mass="150332">MSNQRSRKVKMGSSRRRLDKTATLAPDAPKTQTDSDYMTMEHTDSVQLNYSEHGNQLGSKHRNPRQHDFKEAISETLHETSKDVANTSEKFRSSFIQPTSTVEIEVHANQSRSVSKKTSEPEKEDMYGNNRTENLGMRVSNVFTGEQCKELSENRAVTQMRMLPDKSCQEIKPQMSKPANDNRTQEVSQGSGDEWHPIPHLPKQPFADDIPICSKSLSDSIIHKGEHGSDIRKENTNDLAVSISLGTITESQDYIFQSEGVCDDMQSSTKKEHEVEDNVNPLLKHSSPIQSIVCPLLIDAHNQEESQEAEQDQITNNPRIPESHDTAGNSVIIVERQPLLTIQDTFNPGNNQETIVQGHLEITKCDHKFDLGEPEHNITENTWRQVCESEGQASKDPWELIEDPAQQMGEVTPLNIGALQLEYSSASAEDENDHTLTGRSENICLNDGTFGNLTKQPIKDEKLMEPENNDCGDLCREKISNLDSTKEFKDGCNNDSNITEFNPQSEKAMPTSSIFTLSVSESIDRSLVEGCLSTNMTDSLATVSQHCPPFGEDQCKSKEINAPTSSKLQDNIAHVGAQTSTGLTQTEGITTMGLNEVYLENEDKNTVELQEVTDFQQNNKDTAVDCLRLEKDVCFKLTEVASNVSNINQEHDADLVKKSSRKKIGSTHRTYNWGKKGGVDHTREIVESDLSAELNMTSKSFEVELKVEMKGYSELLERGRLATFKDKGADCLFSIPPQSEIKERDSEAITDKEPNEKNTGENTNHPPTGSSLDDKDDRKEEESGEKCQIVEKMEVIKSLPERNNHEEDFCKAATDPHEKDYNRLPGADVSMLVQKSFSKEITPHSEDINSSILFVPVSDIGDNHDNMDTAGQHPPADLPNLDQISGPEYQWSLPNIKDDDKHILRRRKMGSSRWTKGTASGSKEANATQDQDMEKHSVKSEKISEEETKKQNSKDNEEGVEKVVTDDNEPSQIGDGAHRSISENISATQDIERMKLGSTHMTFRMTPIQKNIQEKPEVDSEVSDDGKIFKDELKIKQNQDNDTEQNGERSSETRRYPSVDTLIRNSEKKKTTDGKRVDSTLSSLPSELSKYLNLEGRRRKMGSHRKSRGQHYHEDPPDSKDHRALSFGDHPTATESQRQITGNATLTFDKCELRENCFNVVMVGSSNVGKTSFMKRIQSGSFSSDFSASIGIDMCIHAVLVDGREVMLQLWDTAGQERFHSISKQIFHKGQAFLLMYDITSFKSFSDVRYWISCIQESAGEDVIMLLLGNKKDCAARQVNPSEGQLLAKEYNIDFSECSAATGEHICSSVESLARMLTENHHKIEESIVVQKQKKRPRCC</sequence>
<proteinExistence type="predicted"/>
<dbReference type="Proteomes" id="UP001174136">
    <property type="component" value="Unassembled WGS sequence"/>
</dbReference>
<evidence type="ECO:0000256" key="2">
    <source>
        <dbReference type="ARBA" id="ARBA00023134"/>
    </source>
</evidence>
<dbReference type="Pfam" id="PF00071">
    <property type="entry name" value="Ras"/>
    <property type="match status" value="1"/>
</dbReference>
<gene>
    <name evidence="5" type="primary">RAB44</name>
    <name evidence="5" type="ORF">N1851_002696</name>
</gene>
<keyword evidence="1" id="KW-0547">Nucleotide-binding</keyword>
<dbReference type="SUPFAM" id="SSF52540">
    <property type="entry name" value="P-loop containing nucleoside triphosphate hydrolases"/>
    <property type="match status" value="1"/>
</dbReference>
<keyword evidence="3" id="KW-0449">Lipoprotein</keyword>
<dbReference type="Gene3D" id="3.40.50.300">
    <property type="entry name" value="P-loop containing nucleotide triphosphate hydrolases"/>
    <property type="match status" value="1"/>
</dbReference>
<keyword evidence="2" id="KW-0342">GTP-binding</keyword>
<feature type="compositionally biased region" description="Basic and acidic residues" evidence="4">
    <location>
        <begin position="932"/>
        <end position="965"/>
    </location>
</feature>
<feature type="compositionally biased region" description="Basic and acidic residues" evidence="4">
    <location>
        <begin position="65"/>
        <end position="82"/>
    </location>
</feature>
<dbReference type="InterPro" id="IPR050227">
    <property type="entry name" value="Rab"/>
</dbReference>
<dbReference type="InterPro" id="IPR005225">
    <property type="entry name" value="Small_GTP-bd"/>
</dbReference>
<feature type="compositionally biased region" description="Basic and acidic residues" evidence="4">
    <location>
        <begin position="772"/>
        <end position="787"/>
    </location>
</feature>
<feature type="compositionally biased region" description="Basic residues" evidence="4">
    <location>
        <begin position="1"/>
        <end position="18"/>
    </location>
</feature>
<evidence type="ECO:0000256" key="1">
    <source>
        <dbReference type="ARBA" id="ARBA00022741"/>
    </source>
</evidence>
<feature type="compositionally biased region" description="Basic and acidic residues" evidence="4">
    <location>
        <begin position="1046"/>
        <end position="1057"/>
    </location>
</feature>
<dbReference type="CDD" id="cd00154">
    <property type="entry name" value="Rab"/>
    <property type="match status" value="1"/>
</dbReference>
<evidence type="ECO:0000313" key="5">
    <source>
        <dbReference type="EMBL" id="KAK0154978.1"/>
    </source>
</evidence>
<feature type="region of interest" description="Disordered" evidence="4">
    <location>
        <begin position="735"/>
        <end position="787"/>
    </location>
</feature>
<dbReference type="SMART" id="SM00176">
    <property type="entry name" value="RAN"/>
    <property type="match status" value="1"/>
</dbReference>
<evidence type="ECO:0000256" key="3">
    <source>
        <dbReference type="ARBA" id="ARBA00023288"/>
    </source>
</evidence>
<dbReference type="PANTHER" id="PTHR47977">
    <property type="entry name" value="RAS-RELATED PROTEIN RAB"/>
    <property type="match status" value="1"/>
</dbReference>